<feature type="region of interest" description="Disordered" evidence="1">
    <location>
        <begin position="199"/>
        <end position="225"/>
    </location>
</feature>
<gene>
    <name evidence="2" type="ORF">Fuma_02230</name>
</gene>
<keyword evidence="3" id="KW-1185">Reference proteome</keyword>
<dbReference type="STRING" id="1891926.Fuma_02230"/>
<feature type="compositionally biased region" description="Basic residues" evidence="1">
    <location>
        <begin position="35"/>
        <end position="47"/>
    </location>
</feature>
<reference evidence="2 3" key="1">
    <citation type="journal article" date="2016" name="Front. Microbiol.">
        <title>Fuerstia marisgermanicae gen. nov., sp. nov., an Unusual Member of the Phylum Planctomycetes from the German Wadden Sea.</title>
        <authorList>
            <person name="Kohn T."/>
            <person name="Heuer A."/>
            <person name="Jogler M."/>
            <person name="Vollmers J."/>
            <person name="Boedeker C."/>
            <person name="Bunk B."/>
            <person name="Rast P."/>
            <person name="Borchert D."/>
            <person name="Glockner I."/>
            <person name="Freese H.M."/>
            <person name="Klenk H.P."/>
            <person name="Overmann J."/>
            <person name="Kaster A.K."/>
            <person name="Rohde M."/>
            <person name="Wiegand S."/>
            <person name="Jogler C."/>
        </authorList>
    </citation>
    <scope>NUCLEOTIDE SEQUENCE [LARGE SCALE GENOMIC DNA]</scope>
    <source>
        <strain evidence="2 3">NH11</strain>
    </source>
</reference>
<accession>A0A1P8WEZ2</accession>
<sequence>MDLPTCPSCGQSVLDDDAVDCPFCGAAMDGSSPAKTKKAAPAAKKKSAPPADGKTRPVKKSPPASDANEDPFAIAQTPAATKAIRCAPKPMKGRLHKVVCPMCDTPGFIPKAAVGRQVKCANKECLVPIFTATDSDGQKPAKAPARISDDEPEIRRKKKTTDKPANPMIKYAIGGAIALAATFGLLQFLNKPAPDQLGAYIPPAGTNSNTDFEDDDPDLDAPAGKQSEEAVEVAPQRSAVQLIATMIDTARVTAGNRDKPFCRQLTADAYLRMNMEAEAQAEFEQMHRVASSRGRQTQYYRTKPLVADYWSKLKAGDAAGATAALKEAQAAAEEIPSAVLLAQDTAVTLASAVMNSGDAETAQSLITGQQRDSTVATQQDQVKYGAWNSLALKLVHAGRSSLPPLQVFSWNEPLMTAVGVDLSIHGQWQAATDWASALPNEQTASDTFAAVADQMVQTNAPEAARAALATAAEAKGSDIALRTHSVLALADGSQAWFDKAAAGFTALPSVQVASLGTIPEVINMRAPKLDAVRLRANSLADFVAAAHKNAAADQATAGLKRFTEEVLSTVPPTSEVRQAGGEIDRNDNAVEEKVKQALSLSNSNQVRSRFTAYRRSLDGLIRASEERRLMVMELLAQIVQSGGLPIVQTALQEDGGLLRQEVAVDSLSGLLFVAAATVGQEFPEALQNDAAVAVPAARVARTDPLPEQELIPVLVQSWQQFQQTSDLKSAAILQSSRALPGLQSAMAERMAEQLAQSSTTPEQLFASVTQLKSDLWRERCVAVMSRILADRGYSKQVEQAIISGSLTPVQRILSWYGLTRSAIDSATASAEGTKAAGA</sequence>
<protein>
    <submittedName>
        <fullName evidence="2">Uncharacterized protein</fullName>
    </submittedName>
</protein>
<dbReference type="Proteomes" id="UP000187735">
    <property type="component" value="Chromosome"/>
</dbReference>
<name>A0A1P8WEZ2_9PLAN</name>
<feature type="region of interest" description="Disordered" evidence="1">
    <location>
        <begin position="135"/>
        <end position="162"/>
    </location>
</feature>
<evidence type="ECO:0000313" key="3">
    <source>
        <dbReference type="Proteomes" id="UP000187735"/>
    </source>
</evidence>
<proteinExistence type="predicted"/>
<dbReference type="RefSeq" id="WP_077024219.1">
    <property type="nucleotide sequence ID" value="NZ_CP017641.1"/>
</dbReference>
<dbReference type="AlphaFoldDB" id="A0A1P8WEZ2"/>
<organism evidence="2 3">
    <name type="scientific">Fuerstiella marisgermanici</name>
    <dbReference type="NCBI Taxonomy" id="1891926"/>
    <lineage>
        <taxon>Bacteria</taxon>
        <taxon>Pseudomonadati</taxon>
        <taxon>Planctomycetota</taxon>
        <taxon>Planctomycetia</taxon>
        <taxon>Planctomycetales</taxon>
        <taxon>Planctomycetaceae</taxon>
        <taxon>Fuerstiella</taxon>
    </lineage>
</organism>
<dbReference type="EMBL" id="CP017641">
    <property type="protein sequence ID" value="APZ92619.1"/>
    <property type="molecule type" value="Genomic_DNA"/>
</dbReference>
<evidence type="ECO:0000313" key="2">
    <source>
        <dbReference type="EMBL" id="APZ92619.1"/>
    </source>
</evidence>
<evidence type="ECO:0000256" key="1">
    <source>
        <dbReference type="SAM" id="MobiDB-lite"/>
    </source>
</evidence>
<feature type="region of interest" description="Disordered" evidence="1">
    <location>
        <begin position="26"/>
        <end position="72"/>
    </location>
</feature>
<dbReference type="KEGG" id="fmr:Fuma_02230"/>